<dbReference type="PANTHER" id="PTHR30126">
    <property type="entry name" value="HTH-TYPE TRANSCRIPTIONAL REGULATOR"/>
    <property type="match status" value="1"/>
</dbReference>
<dbReference type="PROSITE" id="PS50931">
    <property type="entry name" value="HTH_LYSR"/>
    <property type="match status" value="1"/>
</dbReference>
<dbReference type="RefSeq" id="WP_135059431.1">
    <property type="nucleotide sequence ID" value="NZ_CP038254.1"/>
</dbReference>
<accession>A0AAX1ECS8</accession>
<dbReference type="InterPro" id="IPR036388">
    <property type="entry name" value="WH-like_DNA-bd_sf"/>
</dbReference>
<dbReference type="Gene3D" id="1.10.10.10">
    <property type="entry name" value="Winged helix-like DNA-binding domain superfamily/Winged helix DNA-binding domain"/>
    <property type="match status" value="1"/>
</dbReference>
<dbReference type="Gene3D" id="3.40.190.290">
    <property type="match status" value="1"/>
</dbReference>
<dbReference type="EMBL" id="CP038254">
    <property type="protein sequence ID" value="QBR82915.1"/>
    <property type="molecule type" value="Genomic_DNA"/>
</dbReference>
<dbReference type="InterPro" id="IPR000847">
    <property type="entry name" value="LysR_HTH_N"/>
</dbReference>
<dbReference type="InterPro" id="IPR005119">
    <property type="entry name" value="LysR_subst-bd"/>
</dbReference>
<dbReference type="Pfam" id="PF03466">
    <property type="entry name" value="LysR_substrate"/>
    <property type="match status" value="1"/>
</dbReference>
<dbReference type="SUPFAM" id="SSF46785">
    <property type="entry name" value="Winged helix' DNA-binding domain"/>
    <property type="match status" value="1"/>
</dbReference>
<evidence type="ECO:0000256" key="2">
    <source>
        <dbReference type="ARBA" id="ARBA00023015"/>
    </source>
</evidence>
<dbReference type="Pfam" id="PF00126">
    <property type="entry name" value="HTH_1"/>
    <property type="match status" value="1"/>
</dbReference>
<dbReference type="CDD" id="cd05466">
    <property type="entry name" value="PBP2_LTTR_substrate"/>
    <property type="match status" value="1"/>
</dbReference>
<dbReference type="SUPFAM" id="SSF53850">
    <property type="entry name" value="Periplasmic binding protein-like II"/>
    <property type="match status" value="1"/>
</dbReference>
<proteinExistence type="inferred from homology"/>
<organism evidence="6 7">
    <name type="scientific">Legionella israelensis</name>
    <dbReference type="NCBI Taxonomy" id="454"/>
    <lineage>
        <taxon>Bacteria</taxon>
        <taxon>Pseudomonadati</taxon>
        <taxon>Pseudomonadota</taxon>
        <taxon>Gammaproteobacteria</taxon>
        <taxon>Legionellales</taxon>
        <taxon>Legionellaceae</taxon>
        <taxon>Legionella</taxon>
    </lineage>
</organism>
<dbReference type="FunFam" id="1.10.10.10:FF:000001">
    <property type="entry name" value="LysR family transcriptional regulator"/>
    <property type="match status" value="1"/>
</dbReference>
<evidence type="ECO:0000259" key="5">
    <source>
        <dbReference type="PROSITE" id="PS50931"/>
    </source>
</evidence>
<evidence type="ECO:0000313" key="7">
    <source>
        <dbReference type="Proteomes" id="UP000295517"/>
    </source>
</evidence>
<evidence type="ECO:0000256" key="1">
    <source>
        <dbReference type="ARBA" id="ARBA00009437"/>
    </source>
</evidence>
<keyword evidence="2" id="KW-0805">Transcription regulation</keyword>
<dbReference type="AlphaFoldDB" id="A0AAX1ECS8"/>
<keyword evidence="4" id="KW-0804">Transcription</keyword>
<dbReference type="GO" id="GO:0003700">
    <property type="term" value="F:DNA-binding transcription factor activity"/>
    <property type="evidence" value="ECO:0007669"/>
    <property type="project" value="InterPro"/>
</dbReference>
<evidence type="ECO:0000313" key="6">
    <source>
        <dbReference type="EMBL" id="QBR82915.1"/>
    </source>
</evidence>
<name>A0AAX1ECS8_9GAMM</name>
<comment type="similarity">
    <text evidence="1">Belongs to the LysR transcriptional regulatory family.</text>
</comment>
<feature type="domain" description="HTH lysR-type" evidence="5">
    <location>
        <begin position="2"/>
        <end position="59"/>
    </location>
</feature>
<evidence type="ECO:0000256" key="3">
    <source>
        <dbReference type="ARBA" id="ARBA00023125"/>
    </source>
</evidence>
<dbReference type="PRINTS" id="PR00039">
    <property type="entry name" value="HTHLYSR"/>
</dbReference>
<keyword evidence="3" id="KW-0238">DNA-binding</keyword>
<dbReference type="Proteomes" id="UP000295517">
    <property type="component" value="Chromosome"/>
</dbReference>
<dbReference type="InterPro" id="IPR036390">
    <property type="entry name" value="WH_DNA-bd_sf"/>
</dbReference>
<reference evidence="6 7" key="1">
    <citation type="submission" date="2019-03" db="EMBL/GenBank/DDBJ databases">
        <title>Diverse conjugative elements silence natural transformation in Legionella species.</title>
        <authorList>
            <person name="Durieux I."/>
            <person name="Ginevra C."/>
            <person name="Attaiech L."/>
            <person name="Picq K."/>
            <person name="Juan P.A."/>
            <person name="Jarraud S."/>
            <person name="Charpentier X."/>
        </authorList>
    </citation>
    <scope>NUCLEOTIDE SEQUENCE [LARGE SCALE GENOMIC DNA]</scope>
    <source>
        <strain evidence="6 7">HL-0427-4011</strain>
    </source>
</reference>
<evidence type="ECO:0000256" key="4">
    <source>
        <dbReference type="ARBA" id="ARBA00023163"/>
    </source>
</evidence>
<dbReference type="PANTHER" id="PTHR30126:SF88">
    <property type="entry name" value="TRANSCRIPTIONAL REGULATOR-RELATED"/>
    <property type="match status" value="1"/>
</dbReference>
<protein>
    <submittedName>
        <fullName evidence="6">LysR family transcriptional regulator</fullName>
    </submittedName>
</protein>
<sequence length="285" mass="32659">MINIKYMKTFLTIVDEGSFISAAQKLHKTQPTITATIKQLESLLGFELFDRSSYHIKLTGSGERFYSEVKLFFKEYAEFESKIDLIKQGIESNIHIDWDIALDFKPYIFAINQLAVLYPQTRIYLENHHFSECKKRLLSKKTDLCLAVYDESHPNIYCVPLIDINMMAVSNPQYFSANKDKLLMQIMIGGTQQPLAELGISPLSAKHPRCLVKDMHTAKELIISGLGVGRLPEHFVKEELTSGELIALPEDQFAKARMTIYCMRLKDKKPEAFAEKLWNSLIEIS</sequence>
<gene>
    <name evidence="6" type="ORF">E3983_00190</name>
</gene>
<dbReference type="GO" id="GO:0000976">
    <property type="term" value="F:transcription cis-regulatory region binding"/>
    <property type="evidence" value="ECO:0007669"/>
    <property type="project" value="TreeGrafter"/>
</dbReference>